<organism evidence="4">
    <name type="scientific">Brassica napus</name>
    <name type="common">Rape</name>
    <dbReference type="NCBI Taxonomy" id="3708"/>
    <lineage>
        <taxon>Eukaryota</taxon>
        <taxon>Viridiplantae</taxon>
        <taxon>Streptophyta</taxon>
        <taxon>Embryophyta</taxon>
        <taxon>Tracheophyta</taxon>
        <taxon>Spermatophyta</taxon>
        <taxon>Magnoliopsida</taxon>
        <taxon>eudicotyledons</taxon>
        <taxon>Gunneridae</taxon>
        <taxon>Pentapetalae</taxon>
        <taxon>rosids</taxon>
        <taxon>malvids</taxon>
        <taxon>Brassicales</taxon>
        <taxon>Brassicaceae</taxon>
        <taxon>Brassiceae</taxon>
        <taxon>Brassica</taxon>
    </lineage>
</organism>
<feature type="domain" description="F-box" evidence="3">
    <location>
        <begin position="19"/>
        <end position="65"/>
    </location>
</feature>
<dbReference type="Proteomes" id="UP001295469">
    <property type="component" value="Chromosome A01"/>
</dbReference>
<accession>A0A816XKB1</accession>
<dbReference type="Pfam" id="PF25210">
    <property type="entry name" value="Kelch_FKB95"/>
    <property type="match status" value="2"/>
</dbReference>
<evidence type="ECO:0000256" key="1">
    <source>
        <dbReference type="SAM" id="MobiDB-lite"/>
    </source>
</evidence>
<dbReference type="EMBL" id="HG994355">
    <property type="protein sequence ID" value="CAF2147991.1"/>
    <property type="molecule type" value="Genomic_DNA"/>
</dbReference>
<dbReference type="PROSITE" id="PS50011">
    <property type="entry name" value="PROTEIN_KINASE_DOM"/>
    <property type="match status" value="1"/>
</dbReference>
<dbReference type="Gene3D" id="1.10.510.10">
    <property type="entry name" value="Transferase(Phosphotransferase) domain 1"/>
    <property type="match status" value="1"/>
</dbReference>
<dbReference type="InterPro" id="IPR011009">
    <property type="entry name" value="Kinase-like_dom_sf"/>
</dbReference>
<gene>
    <name evidence="4" type="ORF">DARMORV10_A01P08660.1</name>
</gene>
<dbReference type="InterPro" id="IPR015915">
    <property type="entry name" value="Kelch-typ_b-propeller"/>
</dbReference>
<dbReference type="GO" id="GO:0005524">
    <property type="term" value="F:ATP binding"/>
    <property type="evidence" value="ECO:0007669"/>
    <property type="project" value="InterPro"/>
</dbReference>
<dbReference type="SMART" id="SM00256">
    <property type="entry name" value="FBOX"/>
    <property type="match status" value="2"/>
</dbReference>
<dbReference type="InterPro" id="IPR050354">
    <property type="entry name" value="F-box/kelch-repeat_ARATH"/>
</dbReference>
<dbReference type="Gene3D" id="2.120.10.80">
    <property type="entry name" value="Kelch-type beta propeller"/>
    <property type="match status" value="2"/>
</dbReference>
<feature type="domain" description="F-box" evidence="3">
    <location>
        <begin position="647"/>
        <end position="693"/>
    </location>
</feature>
<dbReference type="PROSITE" id="PS50181">
    <property type="entry name" value="FBOX"/>
    <property type="match status" value="2"/>
</dbReference>
<dbReference type="InterPro" id="IPR036047">
    <property type="entry name" value="F-box-like_dom_sf"/>
</dbReference>
<dbReference type="Gene3D" id="1.20.1280.50">
    <property type="match status" value="1"/>
</dbReference>
<dbReference type="AlphaFoldDB" id="A0A816XKB1"/>
<dbReference type="SMART" id="SM00612">
    <property type="entry name" value="Kelch"/>
    <property type="match status" value="4"/>
</dbReference>
<dbReference type="InterPro" id="IPR000719">
    <property type="entry name" value="Prot_kinase_dom"/>
</dbReference>
<feature type="compositionally biased region" description="Low complexity" evidence="1">
    <location>
        <begin position="113"/>
        <end position="127"/>
    </location>
</feature>
<dbReference type="GO" id="GO:0004672">
    <property type="term" value="F:protein kinase activity"/>
    <property type="evidence" value="ECO:0007669"/>
    <property type="project" value="InterPro"/>
</dbReference>
<name>A0A816XKB1_BRANA</name>
<dbReference type="InterPro" id="IPR006652">
    <property type="entry name" value="Kelch_1"/>
</dbReference>
<dbReference type="InterPro" id="IPR057499">
    <property type="entry name" value="Kelch_FKB95"/>
</dbReference>
<dbReference type="Pfam" id="PF00646">
    <property type="entry name" value="F-box"/>
    <property type="match status" value="2"/>
</dbReference>
<evidence type="ECO:0000259" key="2">
    <source>
        <dbReference type="PROSITE" id="PS50011"/>
    </source>
</evidence>
<feature type="domain" description="Protein kinase" evidence="2">
    <location>
        <begin position="214"/>
        <end position="585"/>
    </location>
</feature>
<proteinExistence type="predicted"/>
<dbReference type="PANTHER" id="PTHR24414">
    <property type="entry name" value="F-BOX/KELCH-REPEAT PROTEIN SKIP4"/>
    <property type="match status" value="1"/>
</dbReference>
<dbReference type="SUPFAM" id="SSF81383">
    <property type="entry name" value="F-box domain"/>
    <property type="match status" value="2"/>
</dbReference>
<evidence type="ECO:0000259" key="3">
    <source>
        <dbReference type="PROSITE" id="PS50181"/>
    </source>
</evidence>
<dbReference type="InterPro" id="IPR001810">
    <property type="entry name" value="F-box_dom"/>
</dbReference>
<dbReference type="PANTHER" id="PTHR24414:SF168">
    <property type="entry name" value="F-BOX DOMAIN-CONTAINING PROTEIN"/>
    <property type="match status" value="1"/>
</dbReference>
<reference evidence="4" key="1">
    <citation type="submission" date="2021-01" db="EMBL/GenBank/DDBJ databases">
        <authorList>
            <consortium name="Genoscope - CEA"/>
            <person name="William W."/>
        </authorList>
    </citation>
    <scope>NUCLEOTIDE SEQUENCE</scope>
</reference>
<sequence>MISQEVDSTEKKTIPEPPSISFSSLPHEIAENILARVSRWKYPRLSLVSKSFRSLLSSMEIYKTRSQIGVQETCVYICLELPNQCASWFSLWTKPNIKQTKRRGKIRFKRDSSGNSVVPSPFSSSHSPPLPYNCPQTVGSKIYIIGGPDKKPSSSVRILDCKSHTWHDGPNMTVARECASTLLLGEKIYVLGGCNIDVYSTNLFEVFDIRTQSWTALTGPRSGEDDEVSHTCCSIVNVFEGKIYAAENLKDYAYEPKHGTWKLVREKSRFLPRSFKVMFWCEMENVLYLCTDLGYLLWYGSEIEDREWREIKGLDKLRKHLKTGMGVEMVNYGGMLLVMWHSYPYHCIRNKIWYAKICLESRCSGREMWGKVECVDVLTFPVESFARFYYVVYLKCLFFLKHSVYLAFFLCWFLQLLLAVKQCHEKGICHGDIKCENVLVTSWNWLYLADFASFKPTYIPYDDPSDFSFFYDTRGQRLCYLAPERFYEHGGETKVAQDAPLKPSMDIFAVGCVIAELFLEGQPLFELAQLLAYRRGQHDPSQHLEKIPDPGIRKMILHMIQLEPEARLSAENYLQNYVATCQGIFQEILKKMMENKPGDEMGVDSPLPSHPVNASKVQETFLSHRQYLEISREVKPTEKKTIPEPPSISFSSLPHEIAENILARVSRWKYARLSLVCKSFRSLLSSTEIYKTRSQIGANETCVYICLELPDQPCARWFSLWTNPDKTRTKRTGTKTRFKRDSSGNSVLQIPFSSSPSAPLPYDTQTVGSEIYIIGGPHKKPSSSVRILDCKSQTWRDAPNMTVARENAATALVDDKIYVVGGCNIDAYSTNWIEVFDITSQSWTALPGPDSLVDDELPDDDDYCNIVNVFEGKIYLTIDEKDYTYDSKDDTWKLVKVETSFLSSVKVWWEMENVLYCCTDLGYLMWSGCEIEGREWREIKGLNKLRKHLKTGNEIEMVKYGAKLLVMWHSYPDLCMGNKIWYAKICLESRCNGGEVWGKVECVDVLTFPVESFANFYCLTASV</sequence>
<protein>
    <submittedName>
        <fullName evidence="4">(rape) hypothetical protein</fullName>
    </submittedName>
</protein>
<dbReference type="SUPFAM" id="SSF56112">
    <property type="entry name" value="Protein kinase-like (PK-like)"/>
    <property type="match status" value="1"/>
</dbReference>
<dbReference type="Pfam" id="PF00069">
    <property type="entry name" value="Pkinase"/>
    <property type="match status" value="1"/>
</dbReference>
<dbReference type="SMART" id="SM00220">
    <property type="entry name" value="S_TKc"/>
    <property type="match status" value="1"/>
</dbReference>
<feature type="region of interest" description="Disordered" evidence="1">
    <location>
        <begin position="109"/>
        <end position="128"/>
    </location>
</feature>
<dbReference type="SUPFAM" id="SSF117281">
    <property type="entry name" value="Kelch motif"/>
    <property type="match status" value="2"/>
</dbReference>
<dbReference type="InterPro" id="IPR008271">
    <property type="entry name" value="Ser/Thr_kinase_AS"/>
</dbReference>
<dbReference type="CDD" id="cd22152">
    <property type="entry name" value="F-box_AtAFR-like"/>
    <property type="match status" value="2"/>
</dbReference>
<evidence type="ECO:0000313" key="4">
    <source>
        <dbReference type="EMBL" id="CAF2147991.1"/>
    </source>
</evidence>
<dbReference type="PROSITE" id="PS00108">
    <property type="entry name" value="PROTEIN_KINASE_ST"/>
    <property type="match status" value="1"/>
</dbReference>